<protein>
    <submittedName>
        <fullName evidence="8">Multifunctional expression regulator</fullName>
    </submittedName>
</protein>
<feature type="compositionally biased region" description="Basic residues" evidence="7">
    <location>
        <begin position="157"/>
        <end position="171"/>
    </location>
</feature>
<dbReference type="RefSeq" id="YP_003933786.1">
    <property type="nucleotide sequence ID" value="NC_014567.1"/>
</dbReference>
<feature type="region of interest" description="Disordered" evidence="7">
    <location>
        <begin position="15"/>
        <end position="96"/>
    </location>
</feature>
<evidence type="ECO:0000256" key="7">
    <source>
        <dbReference type="SAM" id="MobiDB-lite"/>
    </source>
</evidence>
<organismHost>
    <name type="scientific">Saimiri</name>
    <name type="common">squirrel monkeys</name>
    <dbReference type="NCBI Taxonomy" id="9520"/>
</organismHost>
<feature type="compositionally biased region" description="Acidic residues" evidence="7">
    <location>
        <begin position="54"/>
        <end position="75"/>
    </location>
</feature>
<dbReference type="OrthoDB" id="8441at10239"/>
<dbReference type="EMBL" id="HM625781">
    <property type="protein sequence ID" value="ADO13774.1"/>
    <property type="molecule type" value="Genomic_DNA"/>
</dbReference>
<evidence type="ECO:0000313" key="8">
    <source>
        <dbReference type="EMBL" id="ADO13774.1"/>
    </source>
</evidence>
<dbReference type="GO" id="GO:0003723">
    <property type="term" value="F:RNA binding"/>
    <property type="evidence" value="ECO:0007669"/>
    <property type="project" value="UniProtKB-KW"/>
</dbReference>
<evidence type="ECO:0000256" key="5">
    <source>
        <dbReference type="ARBA" id="ARBA00022833"/>
    </source>
</evidence>
<evidence type="ECO:0000256" key="3">
    <source>
        <dbReference type="ARBA" id="ARBA00022723"/>
    </source>
</evidence>
<feature type="compositionally biased region" description="Acidic residues" evidence="7">
    <location>
        <begin position="15"/>
        <end position="24"/>
    </location>
</feature>
<organismHost>
    <name type="scientific">Callithrix</name>
    <dbReference type="NCBI Taxonomy" id="9481"/>
</organismHost>
<evidence type="ECO:0000256" key="6">
    <source>
        <dbReference type="ARBA" id="ARBA00022884"/>
    </source>
</evidence>
<keyword evidence="9" id="KW-1185">Reference proteome</keyword>
<accession>E2IUB6</accession>
<comment type="subcellular location">
    <subcellularLocation>
        <location evidence="1">Host cytoplasm</location>
    </subcellularLocation>
</comment>
<feature type="compositionally biased region" description="Basic and acidic residues" evidence="7">
    <location>
        <begin position="215"/>
        <end position="231"/>
    </location>
</feature>
<feature type="compositionally biased region" description="Basic and acidic residues" evidence="7">
    <location>
        <begin position="182"/>
        <end position="193"/>
    </location>
</feature>
<evidence type="ECO:0000313" key="9">
    <source>
        <dbReference type="Proteomes" id="UP000127069"/>
    </source>
</evidence>
<organism evidence="8 9">
    <name type="scientific">Saimiriine herpesvirus 1 (strain MV-5-4-PSL)</name>
    <name type="common">SaHV-1</name>
    <name type="synonym">Marmoset herpesvirus</name>
    <dbReference type="NCBI Taxonomy" id="10353"/>
    <lineage>
        <taxon>Viruses</taxon>
        <taxon>Duplodnaviria</taxon>
        <taxon>Heunggongvirae</taxon>
        <taxon>Peploviricota</taxon>
        <taxon>Herviviricetes</taxon>
        <taxon>Herpesvirales</taxon>
        <taxon>Orthoherpesviridae</taxon>
        <taxon>Alphaherpesvirinae</taxon>
        <taxon>Simplexvirus</taxon>
        <taxon>Simplexvirus saimiriinealpha1</taxon>
    </lineage>
</organism>
<dbReference type="KEGG" id="vg:9829303"/>
<dbReference type="InterPro" id="IPR008648">
    <property type="entry name" value="ICP27-like"/>
</dbReference>
<proteinExistence type="inferred from homology"/>
<reference evidence="8 9" key="1">
    <citation type="journal article" date="2011" name="Virology">
        <title>Structure and sequence of the saimiriine herpesvirus 1 genome.</title>
        <authorList>
            <person name="Tyler S."/>
            <person name="Severini A."/>
            <person name="Black D."/>
            <person name="Walker M."/>
            <person name="Eberle R."/>
        </authorList>
    </citation>
    <scope>NUCLEOTIDE SEQUENCE [LARGE SCALE GENOMIC DNA]</scope>
    <source>
        <strain evidence="8">MV 5-4</strain>
    </source>
</reference>
<evidence type="ECO:0000256" key="1">
    <source>
        <dbReference type="ARBA" id="ARBA00004192"/>
    </source>
</evidence>
<dbReference type="Proteomes" id="UP000127069">
    <property type="component" value="Segment"/>
</dbReference>
<dbReference type="GO" id="GO:0006355">
    <property type="term" value="P:regulation of DNA-templated transcription"/>
    <property type="evidence" value="ECO:0007669"/>
    <property type="project" value="InterPro"/>
</dbReference>
<dbReference type="GeneID" id="9829303"/>
<keyword evidence="5" id="KW-0862">Zinc</keyword>
<sequence>MDKQYIDLGLDLSDSDLDCEDELRDGEKGIRPESPSFLTRRSPAPDGGVSSADLLDDSESDSSELDDGESGDEGDVCMAGSPNPKQAEEALAPVLPEAHEPLRSVVVAAARPEGVAPSAADRRPESSLQSGCRDRPRRRARAPCGDVDQPPHDGRPPRRRGGRRRHNRRRAAPASDAWGADDVPRPKKIREDYTTASPGTVFGFASAGHRTAARSPRDRSRPAGDLRDTLRSARGTGRPANEGYGDCLRANVLNSLETLSARVSAERVSESFNESAAVMRDPFMGEPFDATHNPWALALTPASGPYEPEKRRMSWDSLLAHGPRLHRLFEDQPRASATARALRECVLRNENLIEALASADEVISWCKMCVCRELPIRTRDPIIATAGAVLDNLRSRLAPFMRCYMRSRGSLTVADLCDRRRLSDARDVTSYVLILLARIAHAVSQGRAEIGKSVLGLGPEDDMSFYTPGACMAGTIEMLNTHKHECGSHICRVVASHTLVPLYYHGKYFYCNMLF</sequence>
<comment type="similarity">
    <text evidence="2">Belongs to the HHV-1 ICP27 protein family.</text>
</comment>
<feature type="region of interest" description="Disordered" evidence="7">
    <location>
        <begin position="113"/>
        <end position="243"/>
    </location>
</feature>
<gene>
    <name evidence="8" type="primary">UL54</name>
</gene>
<dbReference type="Pfam" id="PF05459">
    <property type="entry name" value="Herpes_UL69"/>
    <property type="match status" value="1"/>
</dbReference>
<keyword evidence="4" id="KW-0863">Zinc-finger</keyword>
<name>E2IUB6_SHV1</name>
<dbReference type="GO" id="GO:0008270">
    <property type="term" value="F:zinc ion binding"/>
    <property type="evidence" value="ECO:0007669"/>
    <property type="project" value="UniProtKB-KW"/>
</dbReference>
<evidence type="ECO:0000256" key="2">
    <source>
        <dbReference type="ARBA" id="ARBA00008477"/>
    </source>
</evidence>
<dbReference type="GO" id="GO:0030430">
    <property type="term" value="C:host cell cytoplasm"/>
    <property type="evidence" value="ECO:0007669"/>
    <property type="project" value="UniProtKB-SubCell"/>
</dbReference>
<evidence type="ECO:0000256" key="4">
    <source>
        <dbReference type="ARBA" id="ARBA00022771"/>
    </source>
</evidence>
<keyword evidence="6" id="KW-0694">RNA-binding</keyword>
<keyword evidence="3" id="KW-0479">Metal-binding</keyword>